<keyword evidence="1" id="KW-0732">Signal</keyword>
<organism evidence="2 3">
    <name type="scientific">Steinernema carpocapsae</name>
    <name type="common">Entomopathogenic nematode</name>
    <dbReference type="NCBI Taxonomy" id="34508"/>
    <lineage>
        <taxon>Eukaryota</taxon>
        <taxon>Metazoa</taxon>
        <taxon>Ecdysozoa</taxon>
        <taxon>Nematoda</taxon>
        <taxon>Chromadorea</taxon>
        <taxon>Rhabditida</taxon>
        <taxon>Tylenchina</taxon>
        <taxon>Panagrolaimomorpha</taxon>
        <taxon>Strongyloidoidea</taxon>
        <taxon>Steinernematidae</taxon>
        <taxon>Steinernema</taxon>
    </lineage>
</organism>
<accession>A0A4U5LRB4</accession>
<proteinExistence type="predicted"/>
<protein>
    <recommendedName>
        <fullName evidence="4">CC domain-containing protein</fullName>
    </recommendedName>
</protein>
<evidence type="ECO:0000256" key="1">
    <source>
        <dbReference type="SAM" id="SignalP"/>
    </source>
</evidence>
<feature type="signal peptide" evidence="1">
    <location>
        <begin position="1"/>
        <end position="19"/>
    </location>
</feature>
<reference evidence="2 3" key="2">
    <citation type="journal article" date="2019" name="G3 (Bethesda)">
        <title>Hybrid Assembly of the Genome of the Entomopathogenic Nematode Steinernema carpocapsae Identifies the X-Chromosome.</title>
        <authorList>
            <person name="Serra L."/>
            <person name="Macchietto M."/>
            <person name="Macias-Munoz A."/>
            <person name="McGill C.J."/>
            <person name="Rodriguez I.M."/>
            <person name="Rodriguez B."/>
            <person name="Murad R."/>
            <person name="Mortazavi A."/>
        </authorList>
    </citation>
    <scope>NUCLEOTIDE SEQUENCE [LARGE SCALE GENOMIC DNA]</scope>
    <source>
        <strain evidence="2 3">ALL</strain>
    </source>
</reference>
<evidence type="ECO:0000313" key="2">
    <source>
        <dbReference type="EMBL" id="TKR58522.1"/>
    </source>
</evidence>
<gene>
    <name evidence="2" type="ORF">L596_029954</name>
</gene>
<feature type="chain" id="PRO_5020485869" description="CC domain-containing protein" evidence="1">
    <location>
        <begin position="20"/>
        <end position="73"/>
    </location>
</feature>
<comment type="caution">
    <text evidence="2">The sequence shown here is derived from an EMBL/GenBank/DDBJ whole genome shotgun (WGS) entry which is preliminary data.</text>
</comment>
<evidence type="ECO:0000313" key="3">
    <source>
        <dbReference type="Proteomes" id="UP000298663"/>
    </source>
</evidence>
<dbReference type="EMBL" id="AZBU02000013">
    <property type="protein sequence ID" value="TKR58522.1"/>
    <property type="molecule type" value="Genomic_DNA"/>
</dbReference>
<dbReference type="Proteomes" id="UP000298663">
    <property type="component" value="Unassembled WGS sequence"/>
</dbReference>
<sequence length="73" mass="7845">MKLFLSILIVMFFLSTAFGKAVHSVSNTDNANSSNEPKLYCIGGLCPTGFECDAKLDVCLPAKSTSTKVIKLD</sequence>
<evidence type="ECO:0008006" key="4">
    <source>
        <dbReference type="Google" id="ProtNLM"/>
    </source>
</evidence>
<reference evidence="2 3" key="1">
    <citation type="journal article" date="2015" name="Genome Biol.">
        <title>Comparative genomics of Steinernema reveals deeply conserved gene regulatory networks.</title>
        <authorList>
            <person name="Dillman A.R."/>
            <person name="Macchietto M."/>
            <person name="Porter C.F."/>
            <person name="Rogers A."/>
            <person name="Williams B."/>
            <person name="Antoshechkin I."/>
            <person name="Lee M.M."/>
            <person name="Goodwin Z."/>
            <person name="Lu X."/>
            <person name="Lewis E.E."/>
            <person name="Goodrich-Blair H."/>
            <person name="Stock S.P."/>
            <person name="Adams B.J."/>
            <person name="Sternberg P.W."/>
            <person name="Mortazavi A."/>
        </authorList>
    </citation>
    <scope>NUCLEOTIDE SEQUENCE [LARGE SCALE GENOMIC DNA]</scope>
    <source>
        <strain evidence="2 3">ALL</strain>
    </source>
</reference>
<dbReference type="AlphaFoldDB" id="A0A4U5LRB4"/>
<keyword evidence="3" id="KW-1185">Reference proteome</keyword>
<name>A0A4U5LRB4_STECR</name>